<dbReference type="PANTHER" id="PTHR42901">
    <property type="entry name" value="ALCOHOL DEHYDROGENASE"/>
    <property type="match status" value="1"/>
</dbReference>
<keyword evidence="2 3" id="KW-0560">Oxidoreductase</keyword>
<reference evidence="4" key="1">
    <citation type="journal article" date="2019" name="Int. J. Syst. Evol. Microbiol.">
        <title>The Global Catalogue of Microorganisms (GCM) 10K type strain sequencing project: providing services to taxonomists for standard genome sequencing and annotation.</title>
        <authorList>
            <consortium name="The Broad Institute Genomics Platform"/>
            <consortium name="The Broad Institute Genome Sequencing Center for Infectious Disease"/>
            <person name="Wu L."/>
            <person name="Ma J."/>
        </authorList>
    </citation>
    <scope>NUCLEOTIDE SEQUENCE [LARGE SCALE GENOMIC DNA]</scope>
    <source>
        <strain evidence="4">CGMCC 4.7466</strain>
    </source>
</reference>
<organism evidence="3 4">
    <name type="scientific">Negadavirga shengliensis</name>
    <dbReference type="NCBI Taxonomy" id="1389218"/>
    <lineage>
        <taxon>Bacteria</taxon>
        <taxon>Pseudomonadati</taxon>
        <taxon>Bacteroidota</taxon>
        <taxon>Cytophagia</taxon>
        <taxon>Cytophagales</taxon>
        <taxon>Cyclobacteriaceae</taxon>
        <taxon>Negadavirga</taxon>
    </lineage>
</organism>
<dbReference type="EMBL" id="JBHSJJ010000004">
    <property type="protein sequence ID" value="MFC4871937.1"/>
    <property type="molecule type" value="Genomic_DNA"/>
</dbReference>
<accession>A0ABV9T0E0</accession>
<comment type="similarity">
    <text evidence="1">Belongs to the short-chain dehydrogenases/reductases (SDR) family.</text>
</comment>
<comment type="caution">
    <text evidence="3">The sequence shown here is derived from an EMBL/GenBank/DDBJ whole genome shotgun (WGS) entry which is preliminary data.</text>
</comment>
<evidence type="ECO:0000313" key="3">
    <source>
        <dbReference type="EMBL" id="MFC4871937.1"/>
    </source>
</evidence>
<dbReference type="PANTHER" id="PTHR42901:SF1">
    <property type="entry name" value="ALCOHOL DEHYDROGENASE"/>
    <property type="match status" value="1"/>
</dbReference>
<evidence type="ECO:0000256" key="2">
    <source>
        <dbReference type="ARBA" id="ARBA00023002"/>
    </source>
</evidence>
<dbReference type="Gene3D" id="3.40.50.720">
    <property type="entry name" value="NAD(P)-binding Rossmann-like Domain"/>
    <property type="match status" value="1"/>
</dbReference>
<evidence type="ECO:0000256" key="1">
    <source>
        <dbReference type="ARBA" id="ARBA00006484"/>
    </source>
</evidence>
<dbReference type="PRINTS" id="PR00081">
    <property type="entry name" value="GDHRDH"/>
</dbReference>
<dbReference type="Proteomes" id="UP001595818">
    <property type="component" value="Unassembled WGS sequence"/>
</dbReference>
<dbReference type="PIRSF" id="PIRSF000126">
    <property type="entry name" value="11-beta-HSD1"/>
    <property type="match status" value="1"/>
</dbReference>
<dbReference type="InterPro" id="IPR002347">
    <property type="entry name" value="SDR_fam"/>
</dbReference>
<dbReference type="InterPro" id="IPR036291">
    <property type="entry name" value="NAD(P)-bd_dom_sf"/>
</dbReference>
<dbReference type="GO" id="GO:0016491">
    <property type="term" value="F:oxidoreductase activity"/>
    <property type="evidence" value="ECO:0007669"/>
    <property type="project" value="UniProtKB-KW"/>
</dbReference>
<name>A0ABV9T0E0_9BACT</name>
<gene>
    <name evidence="3" type="ORF">ACFPFU_09580</name>
</gene>
<dbReference type="RefSeq" id="WP_377063874.1">
    <property type="nucleotide sequence ID" value="NZ_JBHSJJ010000004.1"/>
</dbReference>
<protein>
    <submittedName>
        <fullName evidence="3">SDR family NAD(P)-dependent oxidoreductase</fullName>
        <ecNumber evidence="3">1.-.-.-</ecNumber>
    </submittedName>
</protein>
<dbReference type="EC" id="1.-.-.-" evidence="3"/>
<proteinExistence type="inferred from homology"/>
<dbReference type="Pfam" id="PF00106">
    <property type="entry name" value="adh_short"/>
    <property type="match status" value="1"/>
</dbReference>
<dbReference type="InterPro" id="IPR020904">
    <property type="entry name" value="Sc_DH/Rdtase_CS"/>
</dbReference>
<sequence length="264" mass="29525">MEVKKFTLITGASMGIGKAFAFECASRGMNLLLIALPDDGLEETKKQINLRFSVEIITLAIDLRDHEAVRSLYDYCIQQNLVVNMLINNAGMGAGGKFEEISHEIYTDMLHLNIRALTMLTYHFLPMLKQHAPAFILNMSSMEANFPLPYKSVYTGTKNFVYAFSLALREELSHCNVKVSVLCPGPVLTNSDGLKRINAVGNRAKMIMLMPAEVAKIGVNNLLKGQGIVVPGKINWTIVKLMKLFPTGLKMKLLERLFRVYTDH</sequence>
<keyword evidence="4" id="KW-1185">Reference proteome</keyword>
<evidence type="ECO:0000313" key="4">
    <source>
        <dbReference type="Proteomes" id="UP001595818"/>
    </source>
</evidence>
<dbReference type="PROSITE" id="PS00061">
    <property type="entry name" value="ADH_SHORT"/>
    <property type="match status" value="1"/>
</dbReference>
<dbReference type="SUPFAM" id="SSF51735">
    <property type="entry name" value="NAD(P)-binding Rossmann-fold domains"/>
    <property type="match status" value="1"/>
</dbReference>